<evidence type="ECO:0000259" key="2">
    <source>
        <dbReference type="Pfam" id="PF00308"/>
    </source>
</evidence>
<dbReference type="OrthoDB" id="9784878at2"/>
<dbReference type="EMBL" id="FNAG01000001">
    <property type="protein sequence ID" value="SDD10485.1"/>
    <property type="molecule type" value="Genomic_DNA"/>
</dbReference>
<dbReference type="PANTHER" id="PTHR30050:SF5">
    <property type="entry name" value="DNAA REGULATORY INACTIVATOR HDA"/>
    <property type="match status" value="1"/>
</dbReference>
<dbReference type="GO" id="GO:0006270">
    <property type="term" value="P:DNA replication initiation"/>
    <property type="evidence" value="ECO:0007669"/>
    <property type="project" value="TreeGrafter"/>
</dbReference>
<dbReference type="InterPro" id="IPR027417">
    <property type="entry name" value="P-loop_NTPase"/>
</dbReference>
<dbReference type="PANTHER" id="PTHR30050">
    <property type="entry name" value="CHROMOSOMAL REPLICATION INITIATOR PROTEIN DNAA"/>
    <property type="match status" value="1"/>
</dbReference>
<dbReference type="Gene3D" id="1.10.8.60">
    <property type="match status" value="1"/>
</dbReference>
<dbReference type="InterPro" id="IPR017788">
    <property type="entry name" value="Hda"/>
</dbReference>
<reference evidence="4 5" key="1">
    <citation type="submission" date="2016-10" db="EMBL/GenBank/DDBJ databases">
        <authorList>
            <person name="de Groot N.N."/>
        </authorList>
    </citation>
    <scope>NUCLEOTIDE SEQUENCE [LARGE SCALE GENOMIC DNA]</scope>
    <source>
        <strain evidence="4 5">DSM 16957</strain>
    </source>
</reference>
<accession>A0A1G6S2S3</accession>
<dbReference type="RefSeq" id="WP_091237855.1">
    <property type="nucleotide sequence ID" value="NZ_FNAG01000001.1"/>
</dbReference>
<feature type="domain" description="Chromosomal replication initiator protein DnaA ATPAse" evidence="2">
    <location>
        <begin position="34"/>
        <end position="152"/>
    </location>
</feature>
<dbReference type="Pfam" id="PF00308">
    <property type="entry name" value="Bac_DnaA"/>
    <property type="match status" value="1"/>
</dbReference>
<dbReference type="Pfam" id="PF22688">
    <property type="entry name" value="Hda_lid"/>
    <property type="match status" value="1"/>
</dbReference>
<dbReference type="InterPro" id="IPR055199">
    <property type="entry name" value="Hda_lid"/>
</dbReference>
<sequence>MSVPQLPLNLRAPQVAGFEDFEGSVEAVALLRACARGEASGHVFLDGPPGSGRSHLLLSTVAEARRAGREVQYLPLAVLGERAVDALQAVEGTGLIALDDLQAVVGEREREVALFALHNRAHDRGGQLVYAADASPQGLPLVLPDLRSRLQQCSRFSLGALDDEARRRVLKHRAHARGLELDEPVLDYLFRRHSRDLQTLTRLLDRLDRESLAAQRRITVPFLRTLLGLGA</sequence>
<protein>
    <submittedName>
        <fullName evidence="4">Regulatory inactivation of DnaA Hda protein</fullName>
    </submittedName>
</protein>
<name>A0A1G6S2S3_9GAMM</name>
<gene>
    <name evidence="4" type="ORF">SAMN04488509_101233</name>
</gene>
<organism evidence="4 5">
    <name type="scientific">Aquimonas voraii</name>
    <dbReference type="NCBI Taxonomy" id="265719"/>
    <lineage>
        <taxon>Bacteria</taxon>
        <taxon>Pseudomonadati</taxon>
        <taxon>Pseudomonadota</taxon>
        <taxon>Gammaproteobacteria</taxon>
        <taxon>Lysobacterales</taxon>
        <taxon>Lysobacteraceae</taxon>
        <taxon>Aquimonas</taxon>
    </lineage>
</organism>
<evidence type="ECO:0000313" key="5">
    <source>
        <dbReference type="Proteomes" id="UP000199603"/>
    </source>
</evidence>
<proteinExistence type="predicted"/>
<evidence type="ECO:0000256" key="1">
    <source>
        <dbReference type="SAM" id="Coils"/>
    </source>
</evidence>
<evidence type="ECO:0000313" key="4">
    <source>
        <dbReference type="EMBL" id="SDD10485.1"/>
    </source>
</evidence>
<dbReference type="SUPFAM" id="SSF52540">
    <property type="entry name" value="P-loop containing nucleoside triphosphate hydrolases"/>
    <property type="match status" value="1"/>
</dbReference>
<dbReference type="AlphaFoldDB" id="A0A1G6S2S3"/>
<feature type="coiled-coil region" evidence="1">
    <location>
        <begin position="190"/>
        <end position="217"/>
    </location>
</feature>
<keyword evidence="5" id="KW-1185">Reference proteome</keyword>
<feature type="domain" description="Hda lid" evidence="3">
    <location>
        <begin position="163"/>
        <end position="227"/>
    </location>
</feature>
<evidence type="ECO:0000259" key="3">
    <source>
        <dbReference type="Pfam" id="PF22688"/>
    </source>
</evidence>
<dbReference type="InterPro" id="IPR013317">
    <property type="entry name" value="DnaA_dom"/>
</dbReference>
<dbReference type="Proteomes" id="UP000199603">
    <property type="component" value="Unassembled WGS sequence"/>
</dbReference>
<dbReference type="Gene3D" id="3.40.50.300">
    <property type="entry name" value="P-loop containing nucleotide triphosphate hydrolases"/>
    <property type="match status" value="1"/>
</dbReference>
<dbReference type="NCBIfam" id="TIGR03420">
    <property type="entry name" value="DnaA_homol_Hda"/>
    <property type="match status" value="1"/>
</dbReference>
<dbReference type="STRING" id="265719.SAMN04488509_101233"/>
<keyword evidence="1" id="KW-0175">Coiled coil</keyword>
<dbReference type="GO" id="GO:0032297">
    <property type="term" value="P:negative regulation of DNA-templated DNA replication initiation"/>
    <property type="evidence" value="ECO:0007669"/>
    <property type="project" value="InterPro"/>
</dbReference>